<evidence type="ECO:0000313" key="2">
    <source>
        <dbReference type="EMBL" id="QRQ99538.1"/>
    </source>
</evidence>
<dbReference type="Proteomes" id="UP000612680">
    <property type="component" value="Chromosome"/>
</dbReference>
<sequence>MIILMAVTVSSFAQSKEEAAVAAAVENFRKLLIDPKEADLNAATSKALSYGHSNGLVEDQQVFAASLISGKFNFESIEQTEQTITVTGDAAIVRHVFKATTHDAGKDLGTANLKVLQVWQKQSGKWVLIARQAVKIVS</sequence>
<protein>
    <submittedName>
        <fullName evidence="2">Nuclear transport factor 2 family protein</fullName>
    </submittedName>
</protein>
<accession>A0ABX7I0I9</accession>
<dbReference type="EMBL" id="CP056775">
    <property type="protein sequence ID" value="QRQ99538.1"/>
    <property type="molecule type" value="Genomic_DNA"/>
</dbReference>
<proteinExistence type="predicted"/>
<dbReference type="InterPro" id="IPR027843">
    <property type="entry name" value="DUF4440"/>
</dbReference>
<dbReference type="InterPro" id="IPR032710">
    <property type="entry name" value="NTF2-like_dom_sf"/>
</dbReference>
<keyword evidence="3" id="KW-1185">Reference proteome</keyword>
<feature type="domain" description="DUF4440" evidence="1">
    <location>
        <begin position="23"/>
        <end position="128"/>
    </location>
</feature>
<name>A0ABX7I0I9_9BACT</name>
<organism evidence="2 3">
    <name type="scientific">Dyadobacter sandarakinus</name>
    <dbReference type="NCBI Taxonomy" id="2747268"/>
    <lineage>
        <taxon>Bacteria</taxon>
        <taxon>Pseudomonadati</taxon>
        <taxon>Bacteroidota</taxon>
        <taxon>Cytophagia</taxon>
        <taxon>Cytophagales</taxon>
        <taxon>Spirosomataceae</taxon>
        <taxon>Dyadobacter</taxon>
    </lineage>
</organism>
<dbReference type="Pfam" id="PF14534">
    <property type="entry name" value="DUF4440"/>
    <property type="match status" value="1"/>
</dbReference>
<dbReference type="SUPFAM" id="SSF54427">
    <property type="entry name" value="NTF2-like"/>
    <property type="match status" value="1"/>
</dbReference>
<reference evidence="2 3" key="1">
    <citation type="submission" date="2020-06" db="EMBL/GenBank/DDBJ databases">
        <title>Dyadobacter sandarakinus sp. nov., isolated from the soil of the Arctic Yellow River Station.</title>
        <authorList>
            <person name="Zhang Y."/>
            <person name="Peng F."/>
        </authorList>
    </citation>
    <scope>NUCLEOTIDE SEQUENCE [LARGE SCALE GENOMIC DNA]</scope>
    <source>
        <strain evidence="2 3">Q3-56</strain>
    </source>
</reference>
<gene>
    <name evidence="2" type="ORF">HWI92_00720</name>
</gene>
<dbReference type="Gene3D" id="3.10.450.50">
    <property type="match status" value="1"/>
</dbReference>
<evidence type="ECO:0000313" key="3">
    <source>
        <dbReference type="Proteomes" id="UP000612680"/>
    </source>
</evidence>
<evidence type="ECO:0000259" key="1">
    <source>
        <dbReference type="Pfam" id="PF14534"/>
    </source>
</evidence>